<dbReference type="STRING" id="471855.Shel_25820"/>
<dbReference type="InterPro" id="IPR035906">
    <property type="entry name" value="MetI-like_sf"/>
</dbReference>
<name>C7N2S9_SLAHD</name>
<dbReference type="SUPFAM" id="SSF161098">
    <property type="entry name" value="MetI-like"/>
    <property type="match status" value="1"/>
</dbReference>
<keyword evidence="10" id="KW-1185">Reference proteome</keyword>
<keyword evidence="4 7" id="KW-0812">Transmembrane</keyword>
<feature type="transmembrane region" description="Helical" evidence="7">
    <location>
        <begin position="103"/>
        <end position="123"/>
    </location>
</feature>
<reference evidence="9 10" key="1">
    <citation type="journal article" date="2009" name="Stand. Genomic Sci.">
        <title>Complete genome sequence of Slackia heliotrinireducens type strain (RHS 1).</title>
        <authorList>
            <person name="Pukall R."/>
            <person name="Lapidus A."/>
            <person name="Nolan M."/>
            <person name="Copeland A."/>
            <person name="Glavina Del Rio T."/>
            <person name="Lucas S."/>
            <person name="Chen F."/>
            <person name="Tice H."/>
            <person name="Cheng J.F."/>
            <person name="Chertkov O."/>
            <person name="Bruce D."/>
            <person name="Goodwin L."/>
            <person name="Kuske C."/>
            <person name="Brettin T."/>
            <person name="Detter J.C."/>
            <person name="Han C."/>
            <person name="Pitluck S."/>
            <person name="Pati A."/>
            <person name="Mavrommatis K."/>
            <person name="Ivanova N."/>
            <person name="Ovchinnikova G."/>
            <person name="Chen A."/>
            <person name="Palaniappan K."/>
            <person name="Schneider S."/>
            <person name="Rohde M."/>
            <person name="Chain P."/>
            <person name="D'haeseleer P."/>
            <person name="Goker M."/>
            <person name="Bristow J."/>
            <person name="Eisen J.A."/>
            <person name="Markowitz V."/>
            <person name="Kyrpides N.C."/>
            <person name="Klenk H.P."/>
            <person name="Hugenholtz P."/>
        </authorList>
    </citation>
    <scope>NUCLEOTIDE SEQUENCE [LARGE SCALE GENOMIC DNA]</scope>
    <source>
        <strain evidence="10">ATCC 29202 / DSM 20476 / NCTC 11029 / RHS 1</strain>
    </source>
</reference>
<dbReference type="KEGG" id="shi:Shel_25820"/>
<dbReference type="GO" id="GO:0048473">
    <property type="term" value="P:D-methionine transmembrane transport"/>
    <property type="evidence" value="ECO:0007669"/>
    <property type="project" value="TreeGrafter"/>
</dbReference>
<keyword evidence="6 7" id="KW-0472">Membrane</keyword>
<keyword evidence="5 7" id="KW-1133">Transmembrane helix</keyword>
<dbReference type="Gene3D" id="1.10.3720.10">
    <property type="entry name" value="MetI-like"/>
    <property type="match status" value="1"/>
</dbReference>
<dbReference type="EMBL" id="CP001684">
    <property type="protein sequence ID" value="ACV23587.1"/>
    <property type="molecule type" value="Genomic_DNA"/>
</dbReference>
<feature type="transmembrane region" description="Helical" evidence="7">
    <location>
        <begin position="203"/>
        <end position="226"/>
    </location>
</feature>
<dbReference type="PROSITE" id="PS50928">
    <property type="entry name" value="ABC_TM1"/>
    <property type="match status" value="1"/>
</dbReference>
<dbReference type="AlphaFoldDB" id="C7N2S9"/>
<comment type="subcellular location">
    <subcellularLocation>
        <location evidence="1 7">Cell membrane</location>
        <topology evidence="1 7">Multi-pass membrane protein</topology>
    </subcellularLocation>
</comment>
<protein>
    <submittedName>
        <fullName evidence="9">ABC-type metal ion transport system, permease component</fullName>
    </submittedName>
</protein>
<dbReference type="eggNOG" id="COG2011">
    <property type="taxonomic scope" value="Bacteria"/>
</dbReference>
<evidence type="ECO:0000256" key="4">
    <source>
        <dbReference type="ARBA" id="ARBA00022692"/>
    </source>
</evidence>
<evidence type="ECO:0000259" key="8">
    <source>
        <dbReference type="PROSITE" id="PS50928"/>
    </source>
</evidence>
<proteinExistence type="inferred from homology"/>
<accession>C7N2S9</accession>
<feature type="transmembrane region" description="Helical" evidence="7">
    <location>
        <begin position="32"/>
        <end position="56"/>
    </location>
</feature>
<sequence length="236" mass="25289">MTFATHSLQEIIASAFSAEVWALLGPACLDTLYMILMATVLTFGFGTLIGIVLAWTNATGLDSRPAFYQPLSALINALRSLPSMIMIILTLPLARAITGKGYGANACIIALAMSCIPMCARLVETALLEVDRGKIEAAKAMGASNTRIMFTVVLPEAVPSIFRSFGVVVIAILSMTALAGAFGAGGIGNIAVQYGFNRFRYDILIATVLILVVFAELVQLMFEGMARMVLKRRKML</sequence>
<comment type="similarity">
    <text evidence="7">Belongs to the binding-protein-dependent transport system permease family.</text>
</comment>
<keyword evidence="2 7" id="KW-0813">Transport</keyword>
<evidence type="ECO:0000313" key="10">
    <source>
        <dbReference type="Proteomes" id="UP000002026"/>
    </source>
</evidence>
<dbReference type="HOGENOM" id="CLU_077375_0_1_11"/>
<dbReference type="InterPro" id="IPR051322">
    <property type="entry name" value="AA_ABC_Transporter_Permease"/>
</dbReference>
<evidence type="ECO:0000256" key="2">
    <source>
        <dbReference type="ARBA" id="ARBA00022448"/>
    </source>
</evidence>
<feature type="transmembrane region" description="Helical" evidence="7">
    <location>
        <begin position="165"/>
        <end position="191"/>
    </location>
</feature>
<evidence type="ECO:0000313" key="9">
    <source>
        <dbReference type="EMBL" id="ACV23587.1"/>
    </source>
</evidence>
<dbReference type="CDD" id="cd06261">
    <property type="entry name" value="TM_PBP2"/>
    <property type="match status" value="1"/>
</dbReference>
<evidence type="ECO:0000256" key="7">
    <source>
        <dbReference type="RuleBase" id="RU363032"/>
    </source>
</evidence>
<dbReference type="PANTHER" id="PTHR30450:SF1">
    <property type="entry name" value="D-METHIONINE TRANSPORT SYSTEM PERMEASE PROTEIN METI-RELATED"/>
    <property type="match status" value="1"/>
</dbReference>
<dbReference type="RefSeq" id="WP_012799685.1">
    <property type="nucleotide sequence ID" value="NC_013165.1"/>
</dbReference>
<evidence type="ECO:0000256" key="5">
    <source>
        <dbReference type="ARBA" id="ARBA00022989"/>
    </source>
</evidence>
<feature type="domain" description="ABC transmembrane type-1" evidence="8">
    <location>
        <begin position="28"/>
        <end position="222"/>
    </location>
</feature>
<organism evidence="9 10">
    <name type="scientific">Slackia heliotrinireducens (strain ATCC 29202 / DSM 20476 / NCTC 11029 / RHS 1)</name>
    <name type="common">Peptococcus heliotrinreducens</name>
    <dbReference type="NCBI Taxonomy" id="471855"/>
    <lineage>
        <taxon>Bacteria</taxon>
        <taxon>Bacillati</taxon>
        <taxon>Actinomycetota</taxon>
        <taxon>Coriobacteriia</taxon>
        <taxon>Eggerthellales</taxon>
        <taxon>Eggerthellaceae</taxon>
        <taxon>Slackia</taxon>
    </lineage>
</organism>
<dbReference type="GO" id="GO:0005886">
    <property type="term" value="C:plasma membrane"/>
    <property type="evidence" value="ECO:0007669"/>
    <property type="project" value="UniProtKB-SubCell"/>
</dbReference>
<evidence type="ECO:0000256" key="1">
    <source>
        <dbReference type="ARBA" id="ARBA00004651"/>
    </source>
</evidence>
<dbReference type="PANTHER" id="PTHR30450">
    <property type="entry name" value="ABC TRANSPORTER PERMEASE"/>
    <property type="match status" value="1"/>
</dbReference>
<evidence type="ECO:0000256" key="6">
    <source>
        <dbReference type="ARBA" id="ARBA00023136"/>
    </source>
</evidence>
<feature type="transmembrane region" description="Helical" evidence="7">
    <location>
        <begin position="77"/>
        <end position="97"/>
    </location>
</feature>
<keyword evidence="3" id="KW-1003">Cell membrane</keyword>
<dbReference type="Pfam" id="PF00528">
    <property type="entry name" value="BPD_transp_1"/>
    <property type="match status" value="1"/>
</dbReference>
<dbReference type="InterPro" id="IPR000515">
    <property type="entry name" value="MetI-like"/>
</dbReference>
<gene>
    <name evidence="9" type="ordered locus">Shel_25820</name>
</gene>
<evidence type="ECO:0000256" key="3">
    <source>
        <dbReference type="ARBA" id="ARBA00022475"/>
    </source>
</evidence>
<dbReference type="Proteomes" id="UP000002026">
    <property type="component" value="Chromosome"/>
</dbReference>